<dbReference type="PANTHER" id="PTHR38248">
    <property type="entry name" value="FUNK1 6"/>
    <property type="match status" value="1"/>
</dbReference>
<evidence type="ECO:0000313" key="2">
    <source>
        <dbReference type="EMBL" id="RPD62144.1"/>
    </source>
</evidence>
<dbReference type="PANTHER" id="PTHR38248:SF2">
    <property type="entry name" value="FUNK1 11"/>
    <property type="match status" value="1"/>
</dbReference>
<name>A0A5C2SG19_9APHY</name>
<evidence type="ECO:0000259" key="1">
    <source>
        <dbReference type="Pfam" id="PF17667"/>
    </source>
</evidence>
<dbReference type="Proteomes" id="UP000313359">
    <property type="component" value="Unassembled WGS sequence"/>
</dbReference>
<organism evidence="2 3">
    <name type="scientific">Lentinus tigrinus ALCF2SS1-6</name>
    <dbReference type="NCBI Taxonomy" id="1328759"/>
    <lineage>
        <taxon>Eukaryota</taxon>
        <taxon>Fungi</taxon>
        <taxon>Dikarya</taxon>
        <taxon>Basidiomycota</taxon>
        <taxon>Agaricomycotina</taxon>
        <taxon>Agaricomycetes</taxon>
        <taxon>Polyporales</taxon>
        <taxon>Polyporaceae</taxon>
        <taxon>Lentinus</taxon>
    </lineage>
</organism>
<dbReference type="EMBL" id="ML122260">
    <property type="protein sequence ID" value="RPD62144.1"/>
    <property type="molecule type" value="Genomic_DNA"/>
</dbReference>
<protein>
    <recommendedName>
        <fullName evidence="1">Fungal-type protein kinase domain-containing protein</fullName>
    </recommendedName>
</protein>
<proteinExistence type="predicted"/>
<dbReference type="Pfam" id="PF17667">
    <property type="entry name" value="Pkinase_fungal"/>
    <property type="match status" value="1"/>
</dbReference>
<accession>A0A5C2SG19</accession>
<dbReference type="InterPro" id="IPR040976">
    <property type="entry name" value="Pkinase_fungal"/>
</dbReference>
<dbReference type="OrthoDB" id="5584477at2759"/>
<gene>
    <name evidence="2" type="ORF">L227DRAFT_652273</name>
</gene>
<reference evidence="2" key="1">
    <citation type="journal article" date="2018" name="Genome Biol. Evol.">
        <title>Genomics and development of Lentinus tigrinus, a white-rot wood-decaying mushroom with dimorphic fruiting bodies.</title>
        <authorList>
            <person name="Wu B."/>
            <person name="Xu Z."/>
            <person name="Knudson A."/>
            <person name="Carlson A."/>
            <person name="Chen N."/>
            <person name="Kovaka S."/>
            <person name="LaButti K."/>
            <person name="Lipzen A."/>
            <person name="Pennachio C."/>
            <person name="Riley R."/>
            <person name="Schakwitz W."/>
            <person name="Umezawa K."/>
            <person name="Ohm R.A."/>
            <person name="Grigoriev I.V."/>
            <person name="Nagy L.G."/>
            <person name="Gibbons J."/>
            <person name="Hibbett D."/>
        </authorList>
    </citation>
    <scope>NUCLEOTIDE SEQUENCE [LARGE SCALE GENOMIC DNA]</scope>
    <source>
        <strain evidence="2">ALCF2SS1-6</strain>
    </source>
</reference>
<dbReference type="AlphaFoldDB" id="A0A5C2SG19"/>
<evidence type="ECO:0000313" key="3">
    <source>
        <dbReference type="Proteomes" id="UP000313359"/>
    </source>
</evidence>
<sequence>MVRMVNGTYRGVLNDWDLANVRRKSKHDGLECIGTRVFMAIDLLCPEGSDPVERRYRHDLEAFVWILVWVFLTYDRDNVAHKVRTTSRWMSPSVGEVVDAKQLFLLGIDRSDAQPQGKWEGHWRLVKLMRVVFRDLVVTPMIELANGNIVPPEPSDENVYVAFWDKIDKYICR</sequence>
<keyword evidence="3" id="KW-1185">Reference proteome</keyword>
<feature type="domain" description="Fungal-type protein kinase" evidence="1">
    <location>
        <begin position="6"/>
        <end position="70"/>
    </location>
</feature>